<comment type="caution">
    <text evidence="11">The sequence shown here is derived from an EMBL/GenBank/DDBJ whole genome shotgun (WGS) entry which is preliminary data.</text>
</comment>
<feature type="domain" description="Peptidase S11 D-alanyl-D-alanine carboxypeptidase A N-terminal" evidence="10">
    <location>
        <begin position="81"/>
        <end position="303"/>
    </location>
</feature>
<name>A0A939EJ83_9HYPH</name>
<dbReference type="Pfam" id="PF00768">
    <property type="entry name" value="Peptidase_S11"/>
    <property type="match status" value="1"/>
</dbReference>
<organism evidence="11 12">
    <name type="scientific">Roseibium limicola</name>
    <dbReference type="NCBI Taxonomy" id="2816037"/>
    <lineage>
        <taxon>Bacteria</taxon>
        <taxon>Pseudomonadati</taxon>
        <taxon>Pseudomonadota</taxon>
        <taxon>Alphaproteobacteria</taxon>
        <taxon>Hyphomicrobiales</taxon>
        <taxon>Stappiaceae</taxon>
        <taxon>Roseibium</taxon>
    </lineage>
</organism>
<dbReference type="AlphaFoldDB" id="A0A939EJ83"/>
<evidence type="ECO:0000256" key="5">
    <source>
        <dbReference type="ARBA" id="ARBA00022984"/>
    </source>
</evidence>
<evidence type="ECO:0000256" key="8">
    <source>
        <dbReference type="PIRSR" id="PIRSR618044-2"/>
    </source>
</evidence>
<feature type="active site" evidence="7">
    <location>
        <position position="171"/>
    </location>
</feature>
<keyword evidence="4" id="KW-0133">Cell shape</keyword>
<dbReference type="EMBL" id="JAFLNF010000001">
    <property type="protein sequence ID" value="MBO0343646.1"/>
    <property type="molecule type" value="Genomic_DNA"/>
</dbReference>
<keyword evidence="11" id="KW-0121">Carboxypeptidase</keyword>
<protein>
    <submittedName>
        <fullName evidence="11">D-alanyl-D-alanine carboxypeptidase</fullName>
    </submittedName>
</protein>
<dbReference type="GO" id="GO:0006508">
    <property type="term" value="P:proteolysis"/>
    <property type="evidence" value="ECO:0007669"/>
    <property type="project" value="InterPro"/>
</dbReference>
<evidence type="ECO:0000259" key="10">
    <source>
        <dbReference type="Pfam" id="PF00768"/>
    </source>
</evidence>
<evidence type="ECO:0000256" key="6">
    <source>
        <dbReference type="ARBA" id="ARBA00023316"/>
    </source>
</evidence>
<keyword evidence="11" id="KW-0645">Protease</keyword>
<keyword evidence="2" id="KW-0732">Signal</keyword>
<reference evidence="11" key="1">
    <citation type="submission" date="2021-03" db="EMBL/GenBank/DDBJ databases">
        <title>Roseibium sp. CAU 1637 isolated from Incheon.</title>
        <authorList>
            <person name="Kim W."/>
        </authorList>
    </citation>
    <scope>NUCLEOTIDE SEQUENCE</scope>
    <source>
        <strain evidence="11">CAU 1637</strain>
    </source>
</reference>
<dbReference type="PANTHER" id="PTHR21581">
    <property type="entry name" value="D-ALANYL-D-ALANINE CARBOXYPEPTIDASE"/>
    <property type="match status" value="1"/>
</dbReference>
<evidence type="ECO:0000313" key="12">
    <source>
        <dbReference type="Proteomes" id="UP000664779"/>
    </source>
</evidence>
<feature type="active site" description="Proton acceptor" evidence="7">
    <location>
        <position position="114"/>
    </location>
</feature>
<evidence type="ECO:0000256" key="9">
    <source>
        <dbReference type="RuleBase" id="RU004016"/>
    </source>
</evidence>
<keyword evidence="6" id="KW-0961">Cell wall biogenesis/degradation</keyword>
<dbReference type="PRINTS" id="PR00725">
    <property type="entry name" value="DADACBPTASE1"/>
</dbReference>
<feature type="binding site" evidence="8">
    <location>
        <position position="273"/>
    </location>
    <ligand>
        <name>substrate</name>
    </ligand>
</feature>
<keyword evidence="3" id="KW-0378">Hydrolase</keyword>
<dbReference type="GO" id="GO:0009252">
    <property type="term" value="P:peptidoglycan biosynthetic process"/>
    <property type="evidence" value="ECO:0007669"/>
    <property type="project" value="UniProtKB-KW"/>
</dbReference>
<evidence type="ECO:0000256" key="3">
    <source>
        <dbReference type="ARBA" id="ARBA00022801"/>
    </source>
</evidence>
<evidence type="ECO:0000256" key="1">
    <source>
        <dbReference type="ARBA" id="ARBA00007164"/>
    </source>
</evidence>
<evidence type="ECO:0000313" key="11">
    <source>
        <dbReference type="EMBL" id="MBO0343646.1"/>
    </source>
</evidence>
<evidence type="ECO:0000256" key="2">
    <source>
        <dbReference type="ARBA" id="ARBA00022729"/>
    </source>
</evidence>
<dbReference type="SUPFAM" id="SSF56601">
    <property type="entry name" value="beta-lactamase/transpeptidase-like"/>
    <property type="match status" value="1"/>
</dbReference>
<dbReference type="Gene3D" id="3.40.710.10">
    <property type="entry name" value="DD-peptidase/beta-lactamase superfamily"/>
    <property type="match status" value="1"/>
</dbReference>
<dbReference type="GO" id="GO:0071555">
    <property type="term" value="P:cell wall organization"/>
    <property type="evidence" value="ECO:0007669"/>
    <property type="project" value="UniProtKB-KW"/>
</dbReference>
<accession>A0A939EJ83</accession>
<sequence length="320" mass="33605">MGLDGFGAAPHAERRNGLKVYLRIAVISLASLALVACQSTTGAKPGSPLPASDTHSSVQTPVAQASGVAAIGYAAPALTAETRGYSELVIDMSTGRELLELNADAPRFPASLTKMMTLYLLFEEVNSGRLSMSSALAVSAHAQSQPPAKLGLKAGDTITVEQAARAMAVKSANDVAVVVAEAISGSEGAFARKMTAKAQALGMRSTRFKNASGLPDAGHVSTARDMARLGLALKRRFPQYSAFYRARSFEFEGRTFEATNNLIGRVAGVDGLKTGYIRLAGYNLVATANRGGRRRLVVVMGGSSEKVRDDRVTALLDEAL</sequence>
<dbReference type="RefSeq" id="WP_206937178.1">
    <property type="nucleotide sequence ID" value="NZ_JAFLNF010000001.1"/>
</dbReference>
<evidence type="ECO:0000256" key="7">
    <source>
        <dbReference type="PIRSR" id="PIRSR618044-1"/>
    </source>
</evidence>
<dbReference type="InterPro" id="IPR001967">
    <property type="entry name" value="Peptidase_S11_N"/>
</dbReference>
<feature type="active site" description="Acyl-ester intermediate" evidence="7">
    <location>
        <position position="111"/>
    </location>
</feature>
<dbReference type="PANTHER" id="PTHR21581:SF6">
    <property type="entry name" value="TRAFFICKING PROTEIN PARTICLE COMPLEX SUBUNIT 12"/>
    <property type="match status" value="1"/>
</dbReference>
<keyword evidence="12" id="KW-1185">Reference proteome</keyword>
<keyword evidence="5" id="KW-0573">Peptidoglycan synthesis</keyword>
<dbReference type="Proteomes" id="UP000664779">
    <property type="component" value="Unassembled WGS sequence"/>
</dbReference>
<evidence type="ECO:0000256" key="4">
    <source>
        <dbReference type="ARBA" id="ARBA00022960"/>
    </source>
</evidence>
<proteinExistence type="inferred from homology"/>
<dbReference type="InterPro" id="IPR018044">
    <property type="entry name" value="Peptidase_S11"/>
</dbReference>
<dbReference type="GO" id="GO:0009002">
    <property type="term" value="F:serine-type D-Ala-D-Ala carboxypeptidase activity"/>
    <property type="evidence" value="ECO:0007669"/>
    <property type="project" value="InterPro"/>
</dbReference>
<dbReference type="GO" id="GO:0008360">
    <property type="term" value="P:regulation of cell shape"/>
    <property type="evidence" value="ECO:0007669"/>
    <property type="project" value="UniProtKB-KW"/>
</dbReference>
<gene>
    <name evidence="11" type="ORF">J0X15_00300</name>
</gene>
<dbReference type="InterPro" id="IPR012338">
    <property type="entry name" value="Beta-lactam/transpept-like"/>
</dbReference>
<comment type="similarity">
    <text evidence="1 9">Belongs to the peptidase S11 family.</text>
</comment>